<dbReference type="NCBIfam" id="NF041927">
    <property type="entry name" value="Xrt_dep_XDP1"/>
    <property type="match status" value="1"/>
</dbReference>
<name>A0AAC8XLB0_9ALTE</name>
<accession>A0AAC8XLB0</accession>
<evidence type="ECO:0000256" key="1">
    <source>
        <dbReference type="SAM" id="SignalP"/>
    </source>
</evidence>
<dbReference type="AlphaFoldDB" id="A0AAC8XLB0"/>
<keyword evidence="1" id="KW-0732">Signal</keyword>
<gene>
    <name evidence="2" type="ORF">AV942_13035</name>
</gene>
<proteinExistence type="predicted"/>
<feature type="signal peptide" evidence="1">
    <location>
        <begin position="1"/>
        <end position="37"/>
    </location>
</feature>
<dbReference type="InterPro" id="IPR049672">
    <property type="entry name" value="Xrt_dep_XDP1"/>
</dbReference>
<feature type="chain" id="PRO_5041980719" description="PEP-CTERM protein-sorting domain-containing protein" evidence="1">
    <location>
        <begin position="38"/>
        <end position="336"/>
    </location>
</feature>
<reference evidence="2 3" key="1">
    <citation type="submission" date="2015-12" db="EMBL/GenBank/DDBJ databases">
        <title>Intraspecies pangenome expansion in the marine bacterium Alteromonas.</title>
        <authorList>
            <person name="Lopez-Perez M."/>
            <person name="Rodriguez-Valera F."/>
        </authorList>
    </citation>
    <scope>NUCLEOTIDE SEQUENCE [LARGE SCALE GENOMIC DNA]</scope>
    <source>
        <strain evidence="2 3">UM8</strain>
    </source>
</reference>
<evidence type="ECO:0000313" key="2">
    <source>
        <dbReference type="EMBL" id="AMJ79156.1"/>
    </source>
</evidence>
<evidence type="ECO:0008006" key="4">
    <source>
        <dbReference type="Google" id="ProtNLM"/>
    </source>
</evidence>
<dbReference type="Proteomes" id="UP000061468">
    <property type="component" value="Chromosome"/>
</dbReference>
<evidence type="ECO:0000313" key="3">
    <source>
        <dbReference type="Proteomes" id="UP000061468"/>
    </source>
</evidence>
<dbReference type="EMBL" id="CP013928">
    <property type="protein sequence ID" value="AMJ79156.1"/>
    <property type="molecule type" value="Genomic_DNA"/>
</dbReference>
<dbReference type="InterPro" id="IPR013424">
    <property type="entry name" value="Ice-binding_C"/>
</dbReference>
<protein>
    <recommendedName>
        <fullName evidence="4">PEP-CTERM protein-sorting domain-containing protein</fullName>
    </recommendedName>
</protein>
<dbReference type="NCBIfam" id="TIGR02595">
    <property type="entry name" value="PEP_CTERM"/>
    <property type="match status" value="1"/>
</dbReference>
<organism evidence="2 3">
    <name type="scientific">Alteromonas mediterranea</name>
    <dbReference type="NCBI Taxonomy" id="314275"/>
    <lineage>
        <taxon>Bacteria</taxon>
        <taxon>Pseudomonadati</taxon>
        <taxon>Pseudomonadota</taxon>
        <taxon>Gammaproteobacteria</taxon>
        <taxon>Alteromonadales</taxon>
        <taxon>Alteromonadaceae</taxon>
        <taxon>Alteromonas/Salinimonas group</taxon>
        <taxon>Alteromonas</taxon>
    </lineage>
</organism>
<sequence length="336" mass="36782">MLKPKKYFHSICGPKMKLKQILSIPLFLLPFSASIYASDRALEEATYTLVDGIGDTTITNIFSGTDASQGILIDGINVKVSVSAWSDTGSKGLTYDFNTKTWDEGTEDNSVKGATLVDYTNCSTNRYGNCISGTEAYGYGMTNQDQVWYKNTNGDYVPWGDSHSVDNFNDHGSRDFDMILLSFDKEVVLTGGTFSANYYDGGEKNDVTVAGLDYDKANALFTGTSNFTWSDVSETVIDGALGHFNISNTKNSENYFESSFTKNLTAAKYWLVGAYNTVFDQSASGSFNNVGFKLSSLTVGLEDKTTQPPTQVNEPGALALMSLGLGLVLYRRKRRV</sequence>